<proteinExistence type="predicted"/>
<protein>
    <recommendedName>
        <fullName evidence="1">Anthrax toxin lethal/endema factor N-/C-terminal domain-containing protein</fullName>
    </recommendedName>
</protein>
<dbReference type="GO" id="GO:0008237">
    <property type="term" value="F:metallopeptidase activity"/>
    <property type="evidence" value="ECO:0007669"/>
    <property type="project" value="InterPro"/>
</dbReference>
<dbReference type="EMBL" id="MN738761">
    <property type="protein sequence ID" value="QHS83657.1"/>
    <property type="molecule type" value="Genomic_DNA"/>
</dbReference>
<dbReference type="SUPFAM" id="SSF55486">
    <property type="entry name" value="Metalloproteases ('zincins'), catalytic domain"/>
    <property type="match status" value="1"/>
</dbReference>
<name>A0A6C0AUP5_9ZZZZ</name>
<dbReference type="AlphaFoldDB" id="A0A6C0AUP5"/>
<accession>A0A6C0AUP5</accession>
<sequence>MNRIAAALVTITQPMALCEQDSNRITSPDITKHEFYKKRLDCKGIRILGSEAVSNTAFNIACERLLRMTRHTNSNIHNNLIKNNVDFRLIAINESMTDLPEHSHMKNVKGGYSGKGRSVDDCRGMRHGSSVFCSEENLVNQGDKSKYSPNKKDIFIHETAHAIMGDGLDATAKDDIKHAWKKAVNDMKWQNDKKKAYALSNSGEYFAELSMWYFGGHGDFIDDKKKIPKPGPGGLAEHDGLGFKVLSNIYGGDVAVELPEKTTAKTLSPITGFEINSIQSNTGPMKHNKVSLSFKLDEKNNNEDIDYLVSWVNYKGDVKWGFRINKSCPHFKTNTFTGHAWLVQKVILRPRFYFFGKKIKTYKRFKGFIADKTDGICII</sequence>
<dbReference type="InterPro" id="IPR014781">
    <property type="entry name" value="Anthrax_toxin_lethal/edema_N/C"/>
</dbReference>
<reference evidence="2" key="1">
    <citation type="journal article" date="2020" name="Nature">
        <title>Giant virus diversity and host interactions through global metagenomics.</title>
        <authorList>
            <person name="Schulz F."/>
            <person name="Roux S."/>
            <person name="Paez-Espino D."/>
            <person name="Jungbluth S."/>
            <person name="Walsh D.A."/>
            <person name="Denef V.J."/>
            <person name="McMahon K.D."/>
            <person name="Konstantinidis K.T."/>
            <person name="Eloe-Fadrosh E.A."/>
            <person name="Kyrpides N.C."/>
            <person name="Woyke T."/>
        </authorList>
    </citation>
    <scope>NUCLEOTIDE SEQUENCE</scope>
    <source>
        <strain evidence="2">GVMAG-S-ERX555961-36</strain>
    </source>
</reference>
<evidence type="ECO:0000259" key="1">
    <source>
        <dbReference type="Pfam" id="PF07737"/>
    </source>
</evidence>
<organism evidence="2">
    <name type="scientific">viral metagenome</name>
    <dbReference type="NCBI Taxonomy" id="1070528"/>
    <lineage>
        <taxon>unclassified sequences</taxon>
        <taxon>metagenomes</taxon>
        <taxon>organismal metagenomes</taxon>
    </lineage>
</organism>
<dbReference type="Gene3D" id="3.40.390.10">
    <property type="entry name" value="Collagenase (Catalytic Domain)"/>
    <property type="match status" value="1"/>
</dbReference>
<evidence type="ECO:0000313" key="2">
    <source>
        <dbReference type="EMBL" id="QHS83657.1"/>
    </source>
</evidence>
<feature type="domain" description="Anthrax toxin lethal/endema factor N-/C-terminal" evidence="1">
    <location>
        <begin position="70"/>
        <end position="214"/>
    </location>
</feature>
<dbReference type="InterPro" id="IPR024079">
    <property type="entry name" value="MetalloPept_cat_dom_sf"/>
</dbReference>
<dbReference type="Pfam" id="PF07737">
    <property type="entry name" value="ATLF"/>
    <property type="match status" value="1"/>
</dbReference>